<organism evidence="2 3">
    <name type="scientific">Anaeromonas frigoriresistens</name>
    <dbReference type="NCBI Taxonomy" id="2683708"/>
    <lineage>
        <taxon>Bacteria</taxon>
        <taxon>Bacillati</taxon>
        <taxon>Bacillota</taxon>
        <taxon>Tissierellia</taxon>
        <taxon>Tissierellales</taxon>
        <taxon>Thermohalobacteraceae</taxon>
        <taxon>Anaeromonas</taxon>
    </lineage>
</organism>
<proteinExistence type="predicted"/>
<keyword evidence="1" id="KW-1133">Transmembrane helix</keyword>
<evidence type="ECO:0000313" key="2">
    <source>
        <dbReference type="EMBL" id="MBS4538165.1"/>
    </source>
</evidence>
<feature type="transmembrane region" description="Helical" evidence="1">
    <location>
        <begin position="129"/>
        <end position="156"/>
    </location>
</feature>
<dbReference type="Pfam" id="PF06695">
    <property type="entry name" value="Sm_multidrug_ex"/>
    <property type="match status" value="1"/>
</dbReference>
<evidence type="ECO:0000313" key="3">
    <source>
        <dbReference type="Proteomes" id="UP000724672"/>
    </source>
</evidence>
<feature type="transmembrane region" description="Helical" evidence="1">
    <location>
        <begin position="43"/>
        <end position="61"/>
    </location>
</feature>
<evidence type="ECO:0000256" key="1">
    <source>
        <dbReference type="SAM" id="Phobius"/>
    </source>
</evidence>
<reference evidence="2" key="1">
    <citation type="submission" date="2019-12" db="EMBL/GenBank/DDBJ databases">
        <title>Clostridiaceae gen. nov. sp. nov., isolated from sediment in Xinjiang, China.</title>
        <authorList>
            <person name="Zhang R."/>
        </authorList>
    </citation>
    <scope>NUCLEOTIDE SEQUENCE</scope>
    <source>
        <strain evidence="2">D2Q-11</strain>
    </source>
</reference>
<name>A0A942UVB6_9FIRM</name>
<dbReference type="Proteomes" id="UP000724672">
    <property type="component" value="Unassembled WGS sequence"/>
</dbReference>
<sequence>MWELIELLKKELAVVILGATPIFELRGAIPLGVSLGFSPFHSTMLGIAGNILPVPFLLFFLRPIFNYLRRYSFFDRMIVWLENRTLKRSAKMKKYTILGLYLLVAVPLPTTGAYTGCLAATLFNLRFKFAFPAIVAGIITAGFIMYTLSTVGVWMFF</sequence>
<dbReference type="EMBL" id="WSFT01000028">
    <property type="protein sequence ID" value="MBS4538165.1"/>
    <property type="molecule type" value="Genomic_DNA"/>
</dbReference>
<feature type="transmembrane region" description="Helical" evidence="1">
    <location>
        <begin position="12"/>
        <end position="37"/>
    </location>
</feature>
<protein>
    <submittedName>
        <fullName evidence="2">Small multi-drug export protein</fullName>
    </submittedName>
</protein>
<dbReference type="InterPro" id="IPR009577">
    <property type="entry name" value="Sm_multidrug_ex"/>
</dbReference>
<feature type="transmembrane region" description="Helical" evidence="1">
    <location>
        <begin position="97"/>
        <end position="123"/>
    </location>
</feature>
<dbReference type="PANTHER" id="PTHR36007:SF2">
    <property type="entry name" value="TRANSPORT PROTEIN-RELATED"/>
    <property type="match status" value="1"/>
</dbReference>
<dbReference type="PANTHER" id="PTHR36007">
    <property type="entry name" value="TRANSPORT PROTEIN-RELATED"/>
    <property type="match status" value="1"/>
</dbReference>
<comment type="caution">
    <text evidence="2">The sequence shown here is derived from an EMBL/GenBank/DDBJ whole genome shotgun (WGS) entry which is preliminary data.</text>
</comment>
<keyword evidence="1" id="KW-0472">Membrane</keyword>
<dbReference type="RefSeq" id="WP_203366085.1">
    <property type="nucleotide sequence ID" value="NZ_WSFT01000028.1"/>
</dbReference>
<keyword evidence="1" id="KW-0812">Transmembrane</keyword>
<gene>
    <name evidence="2" type="ORF">GOQ27_06805</name>
</gene>
<keyword evidence="3" id="KW-1185">Reference proteome</keyword>
<dbReference type="AlphaFoldDB" id="A0A942UVB6"/>
<accession>A0A942UVB6</accession>